<dbReference type="InterPro" id="IPR036188">
    <property type="entry name" value="FAD/NAD-bd_sf"/>
</dbReference>
<feature type="domain" description="FAD-binding" evidence="4">
    <location>
        <begin position="2"/>
        <end position="336"/>
    </location>
</feature>
<evidence type="ECO:0000259" key="4">
    <source>
        <dbReference type="Pfam" id="PF01494"/>
    </source>
</evidence>
<reference evidence="5 6" key="1">
    <citation type="submission" date="2018-03" db="EMBL/GenBank/DDBJ databases">
        <title>Genomic Encyclopedia of Archaeal and Bacterial Type Strains, Phase II (KMG-II): from individual species to whole genera.</title>
        <authorList>
            <person name="Goeker M."/>
        </authorList>
    </citation>
    <scope>NUCLEOTIDE SEQUENCE [LARGE SCALE GENOMIC DNA]</scope>
    <source>
        <strain evidence="5 6">DSM 44720</strain>
    </source>
</reference>
<keyword evidence="3" id="KW-0274">FAD</keyword>
<evidence type="ECO:0000256" key="1">
    <source>
        <dbReference type="ARBA" id="ARBA00001974"/>
    </source>
</evidence>
<dbReference type="Gene3D" id="3.50.50.60">
    <property type="entry name" value="FAD/NAD(P)-binding domain"/>
    <property type="match status" value="1"/>
</dbReference>
<dbReference type="Gene3D" id="3.40.30.120">
    <property type="match status" value="1"/>
</dbReference>
<organism evidence="5 6">
    <name type="scientific">Umezawaea tangerina</name>
    <dbReference type="NCBI Taxonomy" id="84725"/>
    <lineage>
        <taxon>Bacteria</taxon>
        <taxon>Bacillati</taxon>
        <taxon>Actinomycetota</taxon>
        <taxon>Actinomycetes</taxon>
        <taxon>Pseudonocardiales</taxon>
        <taxon>Pseudonocardiaceae</taxon>
        <taxon>Umezawaea</taxon>
    </lineage>
</organism>
<evidence type="ECO:0000313" key="5">
    <source>
        <dbReference type="EMBL" id="PRY38136.1"/>
    </source>
</evidence>
<evidence type="ECO:0000313" key="6">
    <source>
        <dbReference type="Proteomes" id="UP000239494"/>
    </source>
</evidence>
<dbReference type="Pfam" id="PF21274">
    <property type="entry name" value="Rng_hyd_C"/>
    <property type="match status" value="1"/>
</dbReference>
<dbReference type="InterPro" id="IPR050641">
    <property type="entry name" value="RIFMO-like"/>
</dbReference>
<sequence length="470" mass="50176">MDVVVIGAGPTGLVLAHELALGGAEVVVVERLAERVRQVKGGAIQPRTSELLDARGLLEAIQERALERTNAGGHFAGLPVSLDCEGWQTRHPYPIAVPQWAIEDVLAEAAVARGVAIMRDHAVTAVEQDDDGVTVTAGGVELRAAYAVACDGAHSAVRKLLELPFPGRPGTYRAVLTDVRLTAVSELVPTTAGHLSTMTRHDNGYFGMLVPVGGDEYRFTYGATSTEEEAKATPEGVQRALTAVYGEGTVLGEVLNSSWFSDATRQLEHYRHGRVLFAGDSAHIHPPWGGQGLNLGVQDAVNLGWKLAATTAGWAPEGLLDTYQVERHPKAARVLHHTSAQRLLATPKPDEDLVALREIFTDLIRLPDANHHLAGMMSGLDAEGRVPDHDLVTEDGPVRLAELLRTGRGLLLDPTGSLDVPEGWADRVDVVRVKSADDLGPLLLRPDTTVCWSGEGSLADALTTTFGRAA</sequence>
<dbReference type="OrthoDB" id="4141215at2"/>
<protein>
    <submittedName>
        <fullName evidence="5">2-polyprenyl-6-methoxyphenol hydroxylase-like FAD-dependent oxidoreductase</fullName>
    </submittedName>
</protein>
<dbReference type="AlphaFoldDB" id="A0A2T0SXI8"/>
<name>A0A2T0SXI8_9PSEU</name>
<dbReference type="Proteomes" id="UP000239494">
    <property type="component" value="Unassembled WGS sequence"/>
</dbReference>
<comment type="cofactor">
    <cofactor evidence="1">
        <name>FAD</name>
        <dbReference type="ChEBI" id="CHEBI:57692"/>
    </cofactor>
</comment>
<dbReference type="PANTHER" id="PTHR43004">
    <property type="entry name" value="TRK SYSTEM POTASSIUM UPTAKE PROTEIN"/>
    <property type="match status" value="1"/>
</dbReference>
<dbReference type="Pfam" id="PF01494">
    <property type="entry name" value="FAD_binding_3"/>
    <property type="match status" value="1"/>
</dbReference>
<dbReference type="Gene3D" id="3.30.70.2450">
    <property type="match status" value="1"/>
</dbReference>
<comment type="caution">
    <text evidence="5">The sequence shown here is derived from an EMBL/GenBank/DDBJ whole genome shotgun (WGS) entry which is preliminary data.</text>
</comment>
<dbReference type="InterPro" id="IPR002938">
    <property type="entry name" value="FAD-bd"/>
</dbReference>
<accession>A0A2T0SXI8</accession>
<dbReference type="GO" id="GO:0016709">
    <property type="term" value="F:oxidoreductase activity, acting on paired donors, with incorporation or reduction of molecular oxygen, NAD(P)H as one donor, and incorporation of one atom of oxygen"/>
    <property type="evidence" value="ECO:0007669"/>
    <property type="project" value="UniProtKB-ARBA"/>
</dbReference>
<dbReference type="GO" id="GO:0071949">
    <property type="term" value="F:FAD binding"/>
    <property type="evidence" value="ECO:0007669"/>
    <property type="project" value="InterPro"/>
</dbReference>
<dbReference type="RefSeq" id="WP_106191175.1">
    <property type="nucleotide sequence ID" value="NZ_PVTF01000009.1"/>
</dbReference>
<evidence type="ECO:0000256" key="3">
    <source>
        <dbReference type="ARBA" id="ARBA00022827"/>
    </source>
</evidence>
<dbReference type="SUPFAM" id="SSF51905">
    <property type="entry name" value="FAD/NAD(P)-binding domain"/>
    <property type="match status" value="1"/>
</dbReference>
<dbReference type="PRINTS" id="PR00420">
    <property type="entry name" value="RNGMNOXGNASE"/>
</dbReference>
<dbReference type="PANTHER" id="PTHR43004:SF19">
    <property type="entry name" value="BINDING MONOOXYGENASE, PUTATIVE (JCVI)-RELATED"/>
    <property type="match status" value="1"/>
</dbReference>
<gene>
    <name evidence="5" type="ORF">CLV43_109356</name>
</gene>
<keyword evidence="2" id="KW-0285">Flavoprotein</keyword>
<dbReference type="EMBL" id="PVTF01000009">
    <property type="protein sequence ID" value="PRY38136.1"/>
    <property type="molecule type" value="Genomic_DNA"/>
</dbReference>
<proteinExistence type="predicted"/>
<evidence type="ECO:0000256" key="2">
    <source>
        <dbReference type="ARBA" id="ARBA00022630"/>
    </source>
</evidence>
<keyword evidence="6" id="KW-1185">Reference proteome</keyword>